<dbReference type="EMBL" id="GBXM01093842">
    <property type="protein sequence ID" value="JAH14735.1"/>
    <property type="molecule type" value="Transcribed_RNA"/>
</dbReference>
<protein>
    <submittedName>
        <fullName evidence="2">Uncharacterized protein</fullName>
    </submittedName>
</protein>
<reference evidence="2" key="2">
    <citation type="journal article" date="2015" name="Fish Shellfish Immunol.">
        <title>Early steps in the European eel (Anguilla anguilla)-Vibrio vulnificus interaction in the gills: Role of the RtxA13 toxin.</title>
        <authorList>
            <person name="Callol A."/>
            <person name="Pajuelo D."/>
            <person name="Ebbesson L."/>
            <person name="Teles M."/>
            <person name="MacKenzie S."/>
            <person name="Amaro C."/>
        </authorList>
    </citation>
    <scope>NUCLEOTIDE SEQUENCE</scope>
</reference>
<organism evidence="2">
    <name type="scientific">Anguilla anguilla</name>
    <name type="common">European freshwater eel</name>
    <name type="synonym">Muraena anguilla</name>
    <dbReference type="NCBI Taxonomy" id="7936"/>
    <lineage>
        <taxon>Eukaryota</taxon>
        <taxon>Metazoa</taxon>
        <taxon>Chordata</taxon>
        <taxon>Craniata</taxon>
        <taxon>Vertebrata</taxon>
        <taxon>Euteleostomi</taxon>
        <taxon>Actinopterygii</taxon>
        <taxon>Neopterygii</taxon>
        <taxon>Teleostei</taxon>
        <taxon>Anguilliformes</taxon>
        <taxon>Anguillidae</taxon>
        <taxon>Anguilla</taxon>
    </lineage>
</organism>
<evidence type="ECO:0000256" key="1">
    <source>
        <dbReference type="SAM" id="MobiDB-lite"/>
    </source>
</evidence>
<feature type="region of interest" description="Disordered" evidence="1">
    <location>
        <begin position="20"/>
        <end position="39"/>
    </location>
</feature>
<accession>A0A0E9QEK0</accession>
<evidence type="ECO:0000313" key="2">
    <source>
        <dbReference type="EMBL" id="JAH14735.1"/>
    </source>
</evidence>
<proteinExistence type="predicted"/>
<sequence>MPDGIIAKLSLSCSKQNRKMLSHKGQGQHSRAITSLPFC</sequence>
<reference evidence="2" key="1">
    <citation type="submission" date="2014-11" db="EMBL/GenBank/DDBJ databases">
        <authorList>
            <person name="Amaro Gonzalez C."/>
        </authorList>
    </citation>
    <scope>NUCLEOTIDE SEQUENCE</scope>
</reference>
<name>A0A0E9QEK0_ANGAN</name>
<dbReference type="AlphaFoldDB" id="A0A0E9QEK0"/>